<evidence type="ECO:0000256" key="3">
    <source>
        <dbReference type="ARBA" id="ARBA00023242"/>
    </source>
</evidence>
<evidence type="ECO:0000313" key="8">
    <source>
        <dbReference type="Proteomes" id="UP000298416"/>
    </source>
</evidence>
<evidence type="ECO:0000256" key="1">
    <source>
        <dbReference type="ARBA" id="ARBA00004123"/>
    </source>
</evidence>
<dbReference type="PANTHER" id="PTHR31413">
    <property type="entry name" value="AFP HOMOLOG 2"/>
    <property type="match status" value="1"/>
</dbReference>
<sequence>MGREMESEIELSLELSIGGCYAKSESKTSLEREKGSLSDEIENAQNDAAAESGCDLQRRREMQAMKRREARMKREFKKSRGVMMNGCRQDKVEEEREREGAAPVPKREKSSNASSFRENKVSWGLSTPIGNGFACPSVGEGGDPNHGQQPPPSSSHHRSTSHKGGSSSDTGSHSSSFGTHQNDSSSTTRQSDAEPACQFQDQSMKASSIQRPQSDTTCSTTDVINPPPKVVSNPGRDGAASTLQMPCVSATGNGPNGRTITGFLYKYTKSEVSIMCVCHGSFFSPAKFVEHAGGVDVTHPLRHITIVSSAIR</sequence>
<protein>
    <recommendedName>
        <fullName evidence="4">Ninja-family protein</fullName>
    </recommendedName>
    <alternativeName>
        <fullName evidence="4">ABI-binding protein</fullName>
    </alternativeName>
</protein>
<feature type="compositionally biased region" description="Basic and acidic residues" evidence="5">
    <location>
        <begin position="25"/>
        <end position="37"/>
    </location>
</feature>
<comment type="function">
    <text evidence="4">Acts as a negative regulator of abscisic acid (ABA) response.</text>
</comment>
<dbReference type="OrthoDB" id="667358at2759"/>
<evidence type="ECO:0000256" key="2">
    <source>
        <dbReference type="ARBA" id="ARBA00006081"/>
    </source>
</evidence>
<dbReference type="AlphaFoldDB" id="A0A8X8YIM3"/>
<dbReference type="EMBL" id="PNBA02000002">
    <property type="protein sequence ID" value="KAG6433161.1"/>
    <property type="molecule type" value="Genomic_DNA"/>
</dbReference>
<dbReference type="Pfam" id="PF16135">
    <property type="entry name" value="TDBD"/>
    <property type="match status" value="1"/>
</dbReference>
<feature type="region of interest" description="Disordered" evidence="5">
    <location>
        <begin position="25"/>
        <end position="239"/>
    </location>
</feature>
<dbReference type="InterPro" id="IPR032308">
    <property type="entry name" value="TDBD"/>
</dbReference>
<dbReference type="InterPro" id="IPR031307">
    <property type="entry name" value="Ninja_fam"/>
</dbReference>
<dbReference type="GO" id="GO:0007165">
    <property type="term" value="P:signal transduction"/>
    <property type="evidence" value="ECO:0007669"/>
    <property type="project" value="InterPro"/>
</dbReference>
<comment type="similarity">
    <text evidence="2 4">Belongs to the Ninja family.</text>
</comment>
<evidence type="ECO:0000256" key="5">
    <source>
        <dbReference type="SAM" id="MobiDB-lite"/>
    </source>
</evidence>
<proteinExistence type="inferred from homology"/>
<feature type="compositionally biased region" description="Basic and acidic residues" evidence="5">
    <location>
        <begin position="56"/>
        <end position="67"/>
    </location>
</feature>
<feature type="compositionally biased region" description="Polar residues" evidence="5">
    <location>
        <begin position="199"/>
        <end position="223"/>
    </location>
</feature>
<dbReference type="Proteomes" id="UP000298416">
    <property type="component" value="Unassembled WGS sequence"/>
</dbReference>
<dbReference type="GO" id="GO:0045892">
    <property type="term" value="P:negative regulation of DNA-templated transcription"/>
    <property type="evidence" value="ECO:0007669"/>
    <property type="project" value="TreeGrafter"/>
</dbReference>
<feature type="compositionally biased region" description="Basic residues" evidence="5">
    <location>
        <begin position="68"/>
        <end position="80"/>
    </location>
</feature>
<reference evidence="7" key="1">
    <citation type="submission" date="2018-01" db="EMBL/GenBank/DDBJ databases">
        <authorList>
            <person name="Mao J.F."/>
        </authorList>
    </citation>
    <scope>NUCLEOTIDE SEQUENCE</scope>
    <source>
        <strain evidence="7">Huo1</strain>
        <tissue evidence="7">Leaf</tissue>
    </source>
</reference>
<dbReference type="GO" id="GO:0005634">
    <property type="term" value="C:nucleus"/>
    <property type="evidence" value="ECO:0007669"/>
    <property type="project" value="UniProtKB-SubCell"/>
</dbReference>
<name>A0A8X8YIM3_SALSN</name>
<keyword evidence="3 4" id="KW-0539">Nucleus</keyword>
<feature type="compositionally biased region" description="Low complexity" evidence="5">
    <location>
        <begin position="162"/>
        <end position="181"/>
    </location>
</feature>
<evidence type="ECO:0000313" key="7">
    <source>
        <dbReference type="EMBL" id="KAG6433161.1"/>
    </source>
</evidence>
<organism evidence="7">
    <name type="scientific">Salvia splendens</name>
    <name type="common">Scarlet sage</name>
    <dbReference type="NCBI Taxonomy" id="180675"/>
    <lineage>
        <taxon>Eukaryota</taxon>
        <taxon>Viridiplantae</taxon>
        <taxon>Streptophyta</taxon>
        <taxon>Embryophyta</taxon>
        <taxon>Tracheophyta</taxon>
        <taxon>Spermatophyta</taxon>
        <taxon>Magnoliopsida</taxon>
        <taxon>eudicotyledons</taxon>
        <taxon>Gunneridae</taxon>
        <taxon>Pentapetalae</taxon>
        <taxon>asterids</taxon>
        <taxon>lamiids</taxon>
        <taxon>Lamiales</taxon>
        <taxon>Lamiaceae</taxon>
        <taxon>Nepetoideae</taxon>
        <taxon>Mentheae</taxon>
        <taxon>Salviinae</taxon>
        <taxon>Salvia</taxon>
        <taxon>Salvia subgen. Calosphace</taxon>
        <taxon>core Calosphace</taxon>
    </lineage>
</organism>
<evidence type="ECO:0000259" key="6">
    <source>
        <dbReference type="Pfam" id="PF16135"/>
    </source>
</evidence>
<keyword evidence="8" id="KW-1185">Reference proteome</keyword>
<comment type="caution">
    <text evidence="7">The sequence shown here is derived from an EMBL/GenBank/DDBJ whole genome shotgun (WGS) entry which is preliminary data.</text>
</comment>
<reference evidence="7" key="2">
    <citation type="submission" date="2020-08" db="EMBL/GenBank/DDBJ databases">
        <title>Plant Genome Project.</title>
        <authorList>
            <person name="Zhang R.-G."/>
        </authorList>
    </citation>
    <scope>NUCLEOTIDE SEQUENCE</scope>
    <source>
        <strain evidence="7">Huo1</strain>
        <tissue evidence="7">Leaf</tissue>
    </source>
</reference>
<feature type="domain" description="Tify" evidence="6">
    <location>
        <begin position="272"/>
        <end position="307"/>
    </location>
</feature>
<accession>A0A8X8YIM3</accession>
<feature type="compositionally biased region" description="Basic and acidic residues" evidence="5">
    <location>
        <begin position="88"/>
        <end position="110"/>
    </location>
</feature>
<comment type="subcellular location">
    <subcellularLocation>
        <location evidence="1 4">Nucleus</location>
    </subcellularLocation>
</comment>
<gene>
    <name evidence="7" type="ORF">SASPL_104769</name>
</gene>
<dbReference type="PANTHER" id="PTHR31413:SF15">
    <property type="entry name" value="NINJA-FAMILY PROTEIN"/>
    <property type="match status" value="1"/>
</dbReference>
<evidence type="ECO:0000256" key="4">
    <source>
        <dbReference type="RuleBase" id="RU369029"/>
    </source>
</evidence>